<evidence type="ECO:0000313" key="2">
    <source>
        <dbReference type="EMBL" id="OAE29524.1"/>
    </source>
</evidence>
<name>A0A176W934_MARPO</name>
<keyword evidence="3" id="KW-1185">Reference proteome</keyword>
<feature type="region of interest" description="Disordered" evidence="1">
    <location>
        <begin position="77"/>
        <end position="119"/>
    </location>
</feature>
<accession>A0A176W934</accession>
<evidence type="ECO:0000313" key="3">
    <source>
        <dbReference type="Proteomes" id="UP000077202"/>
    </source>
</evidence>
<organism evidence="2 3">
    <name type="scientific">Marchantia polymorpha subsp. ruderalis</name>
    <dbReference type="NCBI Taxonomy" id="1480154"/>
    <lineage>
        <taxon>Eukaryota</taxon>
        <taxon>Viridiplantae</taxon>
        <taxon>Streptophyta</taxon>
        <taxon>Embryophyta</taxon>
        <taxon>Marchantiophyta</taxon>
        <taxon>Marchantiopsida</taxon>
        <taxon>Marchantiidae</taxon>
        <taxon>Marchantiales</taxon>
        <taxon>Marchantiaceae</taxon>
        <taxon>Marchantia</taxon>
    </lineage>
</organism>
<reference evidence="2" key="1">
    <citation type="submission" date="2016-03" db="EMBL/GenBank/DDBJ databases">
        <title>Mechanisms controlling the formation of the plant cell surface in tip-growing cells are functionally conserved among land plants.</title>
        <authorList>
            <person name="Honkanen S."/>
            <person name="Jones V.A."/>
            <person name="Morieri G."/>
            <person name="Champion C."/>
            <person name="Hetherington A.J."/>
            <person name="Kelly S."/>
            <person name="Saint-Marcoux D."/>
            <person name="Proust H."/>
            <person name="Prescott H."/>
            <person name="Dolan L."/>
        </authorList>
    </citation>
    <scope>NUCLEOTIDE SEQUENCE [LARGE SCALE GENOMIC DNA]</scope>
    <source>
        <tissue evidence="2">Whole gametophyte</tissue>
    </source>
</reference>
<sequence>MDTAACGFTGRVLPYQPHVAAAGRIAANRTAQPSIAFPRVQGLDGMLLRGPRVSYWPLGNDHSRAAPAGRRGRQVCEKGKSRCSHVGPEGRSRTGLPDCADRAKGSKGPRAPSHISPDDFRLLPYADARLAARGSWLGVLVPGHPSPPSPPSFARVPSSAAAALSHFTSCAGELTPRSPRARRHRGPGGEGGSKSPHSSRPAKHLEGAELNPVETRVASVCQKSGS</sequence>
<proteinExistence type="predicted"/>
<comment type="caution">
    <text evidence="2">The sequence shown here is derived from an EMBL/GenBank/DDBJ whole genome shotgun (WGS) entry which is preliminary data.</text>
</comment>
<dbReference type="AlphaFoldDB" id="A0A176W934"/>
<gene>
    <name evidence="2" type="ORF">AXG93_1433s1440</name>
</gene>
<protein>
    <submittedName>
        <fullName evidence="2">Uncharacterized protein</fullName>
    </submittedName>
</protein>
<dbReference type="Proteomes" id="UP000077202">
    <property type="component" value="Unassembled WGS sequence"/>
</dbReference>
<evidence type="ECO:0000256" key="1">
    <source>
        <dbReference type="SAM" id="MobiDB-lite"/>
    </source>
</evidence>
<feature type="region of interest" description="Disordered" evidence="1">
    <location>
        <begin position="170"/>
        <end position="226"/>
    </location>
</feature>
<dbReference type="EMBL" id="LVLJ01001455">
    <property type="protein sequence ID" value="OAE29524.1"/>
    <property type="molecule type" value="Genomic_DNA"/>
</dbReference>